<reference evidence="1" key="1">
    <citation type="submission" date="2021-08" db="EMBL/GenBank/DDBJ databases">
        <title>The first chromosome-level gecko genome reveals the dynamic sex chromosomes of Neotropical dwarf geckos (Sphaerodactylidae: Sphaerodactylus).</title>
        <authorList>
            <person name="Pinto B.J."/>
            <person name="Keating S.E."/>
            <person name="Gamble T."/>
        </authorList>
    </citation>
    <scope>NUCLEOTIDE SEQUENCE</scope>
    <source>
        <strain evidence="1">TG3544</strain>
    </source>
</reference>
<evidence type="ECO:0000313" key="2">
    <source>
        <dbReference type="Proteomes" id="UP000827872"/>
    </source>
</evidence>
<proteinExistence type="predicted"/>
<gene>
    <name evidence="1" type="ORF">K3G42_004709</name>
</gene>
<keyword evidence="2" id="KW-1185">Reference proteome</keyword>
<evidence type="ECO:0000313" key="1">
    <source>
        <dbReference type="EMBL" id="KAH7999067.1"/>
    </source>
</evidence>
<accession>A0ACB8F1N4</accession>
<name>A0ACB8F1N4_9SAUR</name>
<sequence length="148" mass="15359">MAHGNSSRVTNAALSRVPGAPACPLSKQGGQITSDCLAALPPVRFCLWPLFVFLAGGCPGAKGYLTQTNPTGPPLPFAEPLHACWISAGAKAGMRYTVGTIPSPGVFGLSKIRKGLPVFPLPPVVVAPSLRKQPPPPGLQTQLRICGR</sequence>
<dbReference type="Proteomes" id="UP000827872">
    <property type="component" value="Linkage Group LG05"/>
</dbReference>
<comment type="caution">
    <text evidence="1">The sequence shown here is derived from an EMBL/GenBank/DDBJ whole genome shotgun (WGS) entry which is preliminary data.</text>
</comment>
<protein>
    <submittedName>
        <fullName evidence="1">Uncharacterized protein</fullName>
    </submittedName>
</protein>
<organism evidence="1 2">
    <name type="scientific">Sphaerodactylus townsendi</name>
    <dbReference type="NCBI Taxonomy" id="933632"/>
    <lineage>
        <taxon>Eukaryota</taxon>
        <taxon>Metazoa</taxon>
        <taxon>Chordata</taxon>
        <taxon>Craniata</taxon>
        <taxon>Vertebrata</taxon>
        <taxon>Euteleostomi</taxon>
        <taxon>Lepidosauria</taxon>
        <taxon>Squamata</taxon>
        <taxon>Bifurcata</taxon>
        <taxon>Gekkota</taxon>
        <taxon>Sphaerodactylidae</taxon>
        <taxon>Sphaerodactylus</taxon>
    </lineage>
</organism>
<dbReference type="EMBL" id="CM037618">
    <property type="protein sequence ID" value="KAH7999067.1"/>
    <property type="molecule type" value="Genomic_DNA"/>
</dbReference>